<gene>
    <name evidence="1" type="ORF">GIB67_021393</name>
</gene>
<accession>A0A7J7MCV1</accession>
<dbReference type="EMBL" id="JACGCM010001615">
    <property type="protein sequence ID" value="KAF6152733.1"/>
    <property type="molecule type" value="Genomic_DNA"/>
</dbReference>
<organism evidence="1 2">
    <name type="scientific">Kingdonia uniflora</name>
    <dbReference type="NCBI Taxonomy" id="39325"/>
    <lineage>
        <taxon>Eukaryota</taxon>
        <taxon>Viridiplantae</taxon>
        <taxon>Streptophyta</taxon>
        <taxon>Embryophyta</taxon>
        <taxon>Tracheophyta</taxon>
        <taxon>Spermatophyta</taxon>
        <taxon>Magnoliopsida</taxon>
        <taxon>Ranunculales</taxon>
        <taxon>Circaeasteraceae</taxon>
        <taxon>Kingdonia</taxon>
    </lineage>
</organism>
<keyword evidence="2" id="KW-1185">Reference proteome</keyword>
<dbReference type="AlphaFoldDB" id="A0A7J7MCV1"/>
<name>A0A7J7MCV1_9MAGN</name>
<comment type="caution">
    <text evidence="1">The sequence shown here is derived from an EMBL/GenBank/DDBJ whole genome shotgun (WGS) entry which is preliminary data.</text>
</comment>
<evidence type="ECO:0000313" key="2">
    <source>
        <dbReference type="Proteomes" id="UP000541444"/>
    </source>
</evidence>
<sequence length="109" mass="12287">MLRTAGTGKKSECLRSFLREEQEKDECRGLNCSYRILEMASKALFDRMRVAGHGLVRQMSTTSTTMDPSLHGRLRPLMHLMRYLRPHAAPLFHKPLLAATNIALSGNCS</sequence>
<reference evidence="1 2" key="1">
    <citation type="journal article" date="2020" name="IScience">
        <title>Genome Sequencing of the Endangered Kingdonia uniflora (Circaeasteraceae, Ranunculales) Reveals Potential Mechanisms of Evolutionary Specialization.</title>
        <authorList>
            <person name="Sun Y."/>
            <person name="Deng T."/>
            <person name="Zhang A."/>
            <person name="Moore M.J."/>
            <person name="Landis J.B."/>
            <person name="Lin N."/>
            <person name="Zhang H."/>
            <person name="Zhang X."/>
            <person name="Huang J."/>
            <person name="Zhang X."/>
            <person name="Sun H."/>
            <person name="Wang H."/>
        </authorList>
    </citation>
    <scope>NUCLEOTIDE SEQUENCE [LARGE SCALE GENOMIC DNA]</scope>
    <source>
        <strain evidence="1">TB1705</strain>
        <tissue evidence="1">Leaf</tissue>
    </source>
</reference>
<evidence type="ECO:0000313" key="1">
    <source>
        <dbReference type="EMBL" id="KAF6152733.1"/>
    </source>
</evidence>
<dbReference type="Proteomes" id="UP000541444">
    <property type="component" value="Unassembled WGS sequence"/>
</dbReference>
<protein>
    <submittedName>
        <fullName evidence="1">Uncharacterized protein</fullName>
    </submittedName>
</protein>
<proteinExistence type="predicted"/>